<dbReference type="GO" id="GO:0015074">
    <property type="term" value="P:DNA integration"/>
    <property type="evidence" value="ECO:0007669"/>
    <property type="project" value="InterPro"/>
</dbReference>
<evidence type="ECO:0000313" key="2">
    <source>
        <dbReference type="EMBL" id="RDX73244.1"/>
    </source>
</evidence>
<dbReference type="STRING" id="157652.A0A371F4L4"/>
<protein>
    <recommendedName>
        <fullName evidence="1">Integrase catalytic domain-containing protein</fullName>
    </recommendedName>
</protein>
<dbReference type="PANTHER" id="PTHR42648">
    <property type="entry name" value="TRANSPOSASE, PUTATIVE-RELATED"/>
    <property type="match status" value="1"/>
</dbReference>
<accession>A0A371F4L4</accession>
<dbReference type="InterPro" id="IPR036397">
    <property type="entry name" value="RNaseH_sf"/>
</dbReference>
<reference evidence="2" key="1">
    <citation type="submission" date="2018-05" db="EMBL/GenBank/DDBJ databases">
        <title>Draft genome of Mucuna pruriens seed.</title>
        <authorList>
            <person name="Nnadi N.E."/>
            <person name="Vos R."/>
            <person name="Hasami M.H."/>
            <person name="Devisetty U.K."/>
            <person name="Aguiy J.C."/>
        </authorList>
    </citation>
    <scope>NUCLEOTIDE SEQUENCE [LARGE SCALE GENOMIC DNA]</scope>
    <source>
        <strain evidence="2">JCA_2017</strain>
    </source>
</reference>
<keyword evidence="3" id="KW-1185">Reference proteome</keyword>
<dbReference type="SUPFAM" id="SSF53098">
    <property type="entry name" value="Ribonuclease H-like"/>
    <property type="match status" value="1"/>
</dbReference>
<feature type="domain" description="Integrase catalytic" evidence="1">
    <location>
        <begin position="37"/>
        <end position="140"/>
    </location>
</feature>
<gene>
    <name evidence="2" type="ORF">CR513_47176</name>
</gene>
<organism evidence="2 3">
    <name type="scientific">Mucuna pruriens</name>
    <name type="common">Velvet bean</name>
    <name type="synonym">Dolichos pruriens</name>
    <dbReference type="NCBI Taxonomy" id="157652"/>
    <lineage>
        <taxon>Eukaryota</taxon>
        <taxon>Viridiplantae</taxon>
        <taxon>Streptophyta</taxon>
        <taxon>Embryophyta</taxon>
        <taxon>Tracheophyta</taxon>
        <taxon>Spermatophyta</taxon>
        <taxon>Magnoliopsida</taxon>
        <taxon>eudicotyledons</taxon>
        <taxon>Gunneridae</taxon>
        <taxon>Pentapetalae</taxon>
        <taxon>rosids</taxon>
        <taxon>fabids</taxon>
        <taxon>Fabales</taxon>
        <taxon>Fabaceae</taxon>
        <taxon>Papilionoideae</taxon>
        <taxon>50 kb inversion clade</taxon>
        <taxon>NPAAA clade</taxon>
        <taxon>indigoferoid/millettioid clade</taxon>
        <taxon>Phaseoleae</taxon>
        <taxon>Mucuna</taxon>
    </lineage>
</organism>
<evidence type="ECO:0000313" key="3">
    <source>
        <dbReference type="Proteomes" id="UP000257109"/>
    </source>
</evidence>
<dbReference type="EMBL" id="QJKJ01010590">
    <property type="protein sequence ID" value="RDX73244.1"/>
    <property type="molecule type" value="Genomic_DNA"/>
</dbReference>
<dbReference type="PROSITE" id="PS50994">
    <property type="entry name" value="INTEGRASE"/>
    <property type="match status" value="1"/>
</dbReference>
<name>A0A371F4L4_MUCPR</name>
<dbReference type="OrthoDB" id="1749397at2759"/>
<sequence length="168" mass="19639">MERLIREEILRVFHFSNFDTCADCIQGKLTARARKSMARNEKVLQLIYTDICGPITPITMGGFRYFVIFIDDFSRYDWVELLHEKSKSLDAFKTFKVVTKLKLSMKIMCVRSDKGSEFYGRYNETGRKLGPFARIVVFRHNIPYLAHLNKMRLVRGGIAPLWICDESQ</sequence>
<feature type="non-terminal residue" evidence="2">
    <location>
        <position position="1"/>
    </location>
</feature>
<dbReference type="InterPro" id="IPR001584">
    <property type="entry name" value="Integrase_cat-core"/>
</dbReference>
<dbReference type="InterPro" id="IPR039537">
    <property type="entry name" value="Retrotran_Ty1/copia-like"/>
</dbReference>
<dbReference type="PANTHER" id="PTHR42648:SF28">
    <property type="entry name" value="TRANSPOSON-ENCODED PROTEIN WITH RIBONUCLEASE H-LIKE AND RETROVIRUS ZINC FINGER-LIKE DOMAINS"/>
    <property type="match status" value="1"/>
</dbReference>
<dbReference type="InterPro" id="IPR012337">
    <property type="entry name" value="RNaseH-like_sf"/>
</dbReference>
<dbReference type="AlphaFoldDB" id="A0A371F4L4"/>
<feature type="non-terminal residue" evidence="2">
    <location>
        <position position="168"/>
    </location>
</feature>
<comment type="caution">
    <text evidence="2">The sequence shown here is derived from an EMBL/GenBank/DDBJ whole genome shotgun (WGS) entry which is preliminary data.</text>
</comment>
<dbReference type="Gene3D" id="3.30.420.10">
    <property type="entry name" value="Ribonuclease H-like superfamily/Ribonuclease H"/>
    <property type="match status" value="1"/>
</dbReference>
<dbReference type="GO" id="GO:0003676">
    <property type="term" value="F:nucleic acid binding"/>
    <property type="evidence" value="ECO:0007669"/>
    <property type="project" value="InterPro"/>
</dbReference>
<dbReference type="Proteomes" id="UP000257109">
    <property type="component" value="Unassembled WGS sequence"/>
</dbReference>
<proteinExistence type="predicted"/>
<evidence type="ECO:0000259" key="1">
    <source>
        <dbReference type="PROSITE" id="PS50994"/>
    </source>
</evidence>